<reference evidence="2" key="1">
    <citation type="submission" date="2016-10" db="EMBL/GenBank/DDBJ databases">
        <authorList>
            <person name="Varghese N."/>
            <person name="Submissions S."/>
        </authorList>
    </citation>
    <scope>NUCLEOTIDE SEQUENCE [LARGE SCALE GENOMIC DNA]</scope>
    <source>
        <strain evidence="2">DSM 15719</strain>
    </source>
</reference>
<dbReference type="RefSeq" id="WP_415583333.1">
    <property type="nucleotide sequence ID" value="NZ_CBCRVS010000003.1"/>
</dbReference>
<dbReference type="GO" id="GO:0003723">
    <property type="term" value="F:RNA binding"/>
    <property type="evidence" value="ECO:0007669"/>
    <property type="project" value="InterPro"/>
</dbReference>
<proteinExistence type="predicted"/>
<keyword evidence="2" id="KW-1185">Reference proteome</keyword>
<protein>
    <submittedName>
        <fullName evidence="1">mRNA interferase HigB</fullName>
    </submittedName>
</protein>
<sequence>MKTLVYLCQMKILVKKTILYYIERYPVAKMQLLIWYNEFTKLDFKNFNELKRVYGNASIISNDRVVFNIKGNDFRLVVSINFSQAACYVIWFGSHKEYDKINVETVAFDTAILNFKKK</sequence>
<dbReference type="EMBL" id="FOFZ01000001">
    <property type="protein sequence ID" value="SEP97051.1"/>
    <property type="molecule type" value="Genomic_DNA"/>
</dbReference>
<accession>A0A1H9C7U2</accession>
<dbReference type="Proteomes" id="UP000183658">
    <property type="component" value="Unassembled WGS sequence"/>
</dbReference>
<organism evidence="1 2">
    <name type="scientific">Flavobacterium frigoris</name>
    <dbReference type="NCBI Taxonomy" id="229204"/>
    <lineage>
        <taxon>Bacteria</taxon>
        <taxon>Pseudomonadati</taxon>
        <taxon>Bacteroidota</taxon>
        <taxon>Flavobacteriia</taxon>
        <taxon>Flavobacteriales</taxon>
        <taxon>Flavobacteriaceae</taxon>
        <taxon>Flavobacterium</taxon>
    </lineage>
</organism>
<dbReference type="Pfam" id="PF09907">
    <property type="entry name" value="HigB_toxin"/>
    <property type="match status" value="1"/>
</dbReference>
<evidence type="ECO:0000313" key="1">
    <source>
        <dbReference type="EMBL" id="SEP97051.1"/>
    </source>
</evidence>
<evidence type="ECO:0000313" key="2">
    <source>
        <dbReference type="Proteomes" id="UP000183658"/>
    </source>
</evidence>
<dbReference type="GO" id="GO:0110001">
    <property type="term" value="C:toxin-antitoxin complex"/>
    <property type="evidence" value="ECO:0007669"/>
    <property type="project" value="InterPro"/>
</dbReference>
<name>A0A1H9C7U2_FLAFI</name>
<dbReference type="AlphaFoldDB" id="A0A1H9C7U2"/>
<gene>
    <name evidence="1" type="ORF">SAMN05444355_10195</name>
</gene>
<dbReference type="GO" id="GO:0004519">
    <property type="term" value="F:endonuclease activity"/>
    <property type="evidence" value="ECO:0007669"/>
    <property type="project" value="InterPro"/>
</dbReference>
<dbReference type="InterPro" id="IPR018669">
    <property type="entry name" value="Toxin_HigB"/>
</dbReference>